<keyword evidence="1" id="KW-0472">Membrane</keyword>
<dbReference type="SUPFAM" id="SSF56112">
    <property type="entry name" value="Protein kinase-like (PK-like)"/>
    <property type="match status" value="1"/>
</dbReference>
<feature type="transmembrane region" description="Helical" evidence="1">
    <location>
        <begin position="550"/>
        <end position="571"/>
    </location>
</feature>
<keyword evidence="1" id="KW-0812">Transmembrane</keyword>
<gene>
    <name evidence="3" type="ORF">HPP92_020090</name>
</gene>
<dbReference type="CDD" id="cd14014">
    <property type="entry name" value="STKc_PknB_like"/>
    <property type="match status" value="1"/>
</dbReference>
<proteinExistence type="predicted"/>
<reference evidence="3 4" key="1">
    <citation type="journal article" date="2020" name="Nat. Food">
        <title>A phased Vanilla planifolia genome enables genetic improvement of flavour and production.</title>
        <authorList>
            <person name="Hasing T."/>
            <person name="Tang H."/>
            <person name="Brym M."/>
            <person name="Khazi F."/>
            <person name="Huang T."/>
            <person name="Chambers A.H."/>
        </authorList>
    </citation>
    <scope>NUCLEOTIDE SEQUENCE [LARGE SCALE GENOMIC DNA]</scope>
    <source>
        <tissue evidence="3">Leaf</tissue>
    </source>
</reference>
<dbReference type="Proteomes" id="UP000636800">
    <property type="component" value="Chromosome 10"/>
</dbReference>
<dbReference type="InterPro" id="IPR001245">
    <property type="entry name" value="Ser-Thr/Tyr_kinase_cat_dom"/>
</dbReference>
<accession>A0A835ULQ9</accession>
<name>A0A835ULQ9_VANPL</name>
<evidence type="ECO:0000259" key="2">
    <source>
        <dbReference type="PROSITE" id="PS50011"/>
    </source>
</evidence>
<dbReference type="PANTHER" id="PTHR47209:SF1">
    <property type="entry name" value="OS06G0639500 PROTEIN"/>
    <property type="match status" value="1"/>
</dbReference>
<evidence type="ECO:0000256" key="1">
    <source>
        <dbReference type="SAM" id="Phobius"/>
    </source>
</evidence>
<protein>
    <recommendedName>
        <fullName evidence="2">Protein kinase domain-containing protein</fullName>
    </recommendedName>
</protein>
<dbReference type="InterPro" id="IPR053293">
    <property type="entry name" value="OCM_Kinase"/>
</dbReference>
<evidence type="ECO:0000313" key="4">
    <source>
        <dbReference type="Proteomes" id="UP000636800"/>
    </source>
</evidence>
<dbReference type="Gene3D" id="3.30.200.20">
    <property type="entry name" value="Phosphorylase Kinase, domain 1"/>
    <property type="match status" value="1"/>
</dbReference>
<organism evidence="3 4">
    <name type="scientific">Vanilla planifolia</name>
    <name type="common">Vanilla</name>
    <dbReference type="NCBI Taxonomy" id="51239"/>
    <lineage>
        <taxon>Eukaryota</taxon>
        <taxon>Viridiplantae</taxon>
        <taxon>Streptophyta</taxon>
        <taxon>Embryophyta</taxon>
        <taxon>Tracheophyta</taxon>
        <taxon>Spermatophyta</taxon>
        <taxon>Magnoliopsida</taxon>
        <taxon>Liliopsida</taxon>
        <taxon>Asparagales</taxon>
        <taxon>Orchidaceae</taxon>
        <taxon>Vanilloideae</taxon>
        <taxon>Vanilleae</taxon>
        <taxon>Vanilla</taxon>
    </lineage>
</organism>
<dbReference type="GO" id="GO:0005524">
    <property type="term" value="F:ATP binding"/>
    <property type="evidence" value="ECO:0007669"/>
    <property type="project" value="InterPro"/>
</dbReference>
<keyword evidence="4" id="KW-1185">Reference proteome</keyword>
<dbReference type="InterPro" id="IPR000719">
    <property type="entry name" value="Prot_kinase_dom"/>
</dbReference>
<dbReference type="AlphaFoldDB" id="A0A835ULQ9"/>
<sequence>MAEQVPVSQSTDSFEYMLFEGDPDHLKPILLSANQISAWIDPDTLKLGHRIGRGPFGDVWLATHHHCTEDYDQYHEVAIKMLFPFKEHHMQELIAKFNEIFSKCQELLNVCHLYGISTLHGRLCIVMKFYEGSIGDKMALYKEGKLSLPDILRYSVELSRGILELHSRGILVLNLKPCNFLLDENDHAILGDFGIPFLFLGSDLSSSDLVQRLGVPHYMAPEQWQPSIRGPISFETDSWVFGCSIVEMLSGHQPWQGKSPTEVYNLVVRMQKKPSIPGGLPPELENILYGCFEYDLRNRPLMTHVMDVLTSCRDAYIDESWSPSGRALAEKSCYKEWSLLKDVLQVGDTVRSRRPKTSCKKVCMAIPEGTVVGVESKEERDDFVLLRVHRFHQPLKVHSSTVERVTHGFVAGDWVRLKEEGGKHSPVGILHAIHRDGRVAVAFVEMETLWEGDHSELQMAQSYFVGQFLRIKSSVSCPRFDWPRKKRGDWETGKVCQILPNGCLVVTFPGRLSFGEAPSFLADPSEVEAVCFASCDGFAKKYWHLEDLHWAVRPLVVTLGCFAALKMGIFVRSMVSRPRMKKDTNQQHQQAEQNESDSAWFLPFSC</sequence>
<dbReference type="InterPro" id="IPR011009">
    <property type="entry name" value="Kinase-like_dom_sf"/>
</dbReference>
<dbReference type="Gene3D" id="1.10.510.10">
    <property type="entry name" value="Transferase(Phosphotransferase) domain 1"/>
    <property type="match status" value="1"/>
</dbReference>
<keyword evidence="1" id="KW-1133">Transmembrane helix</keyword>
<dbReference type="GO" id="GO:0004672">
    <property type="term" value="F:protein kinase activity"/>
    <property type="evidence" value="ECO:0007669"/>
    <property type="project" value="InterPro"/>
</dbReference>
<dbReference type="PANTHER" id="PTHR47209">
    <property type="entry name" value="OS06G0639500 PROTEIN"/>
    <property type="match status" value="1"/>
</dbReference>
<comment type="caution">
    <text evidence="3">The sequence shown here is derived from an EMBL/GenBank/DDBJ whole genome shotgun (WGS) entry which is preliminary data.</text>
</comment>
<feature type="domain" description="Protein kinase" evidence="2">
    <location>
        <begin position="45"/>
        <end position="317"/>
    </location>
</feature>
<dbReference type="PROSITE" id="PS50011">
    <property type="entry name" value="PROTEIN_KINASE_DOM"/>
    <property type="match status" value="1"/>
</dbReference>
<dbReference type="Pfam" id="PF07714">
    <property type="entry name" value="PK_Tyr_Ser-Thr"/>
    <property type="match status" value="1"/>
</dbReference>
<dbReference type="EMBL" id="JADCNL010000010">
    <property type="protein sequence ID" value="KAG0464021.1"/>
    <property type="molecule type" value="Genomic_DNA"/>
</dbReference>
<evidence type="ECO:0000313" key="3">
    <source>
        <dbReference type="EMBL" id="KAG0464021.1"/>
    </source>
</evidence>